<dbReference type="STRING" id="112248.SAMN05444392_10588"/>
<keyword evidence="14 15" id="KW-0511">Multifunctional enzyme</keyword>
<dbReference type="NCBIfam" id="NF002747">
    <property type="entry name" value="PRK02759.1"/>
    <property type="match status" value="1"/>
</dbReference>
<dbReference type="GO" id="GO:0005737">
    <property type="term" value="C:cytoplasm"/>
    <property type="evidence" value="ECO:0007669"/>
    <property type="project" value="UniProtKB-SubCell"/>
</dbReference>
<dbReference type="GO" id="GO:0005524">
    <property type="term" value="F:ATP binding"/>
    <property type="evidence" value="ECO:0007669"/>
    <property type="project" value="UniProtKB-KW"/>
</dbReference>
<dbReference type="GO" id="GO:0000105">
    <property type="term" value="P:L-histidine biosynthetic process"/>
    <property type="evidence" value="ECO:0007669"/>
    <property type="project" value="UniProtKB-UniRule"/>
</dbReference>
<dbReference type="NCBIfam" id="TIGR03188">
    <property type="entry name" value="histidine_hisI"/>
    <property type="match status" value="1"/>
</dbReference>
<dbReference type="SUPFAM" id="SSF101386">
    <property type="entry name" value="all-alpha NTP pyrophosphatases"/>
    <property type="match status" value="1"/>
</dbReference>
<dbReference type="CDD" id="cd11534">
    <property type="entry name" value="NTP-PPase_HisIE_like"/>
    <property type="match status" value="1"/>
</dbReference>
<dbReference type="Gene3D" id="1.10.287.1080">
    <property type="entry name" value="MazG-like"/>
    <property type="match status" value="1"/>
</dbReference>
<dbReference type="InterPro" id="IPR026660">
    <property type="entry name" value="PRA-CH"/>
</dbReference>
<keyword evidence="11 15" id="KW-0378">Hydrolase</keyword>
<keyword evidence="10 15" id="KW-0547">Nucleotide-binding</keyword>
<evidence type="ECO:0000256" key="2">
    <source>
        <dbReference type="ARBA" id="ARBA00001460"/>
    </source>
</evidence>
<dbReference type="Pfam" id="PF01502">
    <property type="entry name" value="PRA-CH"/>
    <property type="match status" value="1"/>
</dbReference>
<comment type="pathway">
    <text evidence="5 15">Amino-acid biosynthesis; L-histidine biosynthesis; L-histidine from 5-phospho-alpha-D-ribose 1-diphosphate: step 2/9.</text>
</comment>
<dbReference type="Proteomes" id="UP000184476">
    <property type="component" value="Unassembled WGS sequence"/>
</dbReference>
<dbReference type="FunFam" id="1.10.287.1080:FF:000002">
    <property type="entry name" value="Histidine biosynthesis bifunctional protein HisIE"/>
    <property type="match status" value="1"/>
</dbReference>
<dbReference type="PANTHER" id="PTHR42945">
    <property type="entry name" value="HISTIDINE BIOSYNTHESIS BIFUNCTIONAL PROTEIN"/>
    <property type="match status" value="1"/>
</dbReference>
<evidence type="ECO:0000256" key="12">
    <source>
        <dbReference type="ARBA" id="ARBA00022840"/>
    </source>
</evidence>
<dbReference type="HAMAP" id="MF_01020">
    <property type="entry name" value="HisE"/>
    <property type="match status" value="1"/>
</dbReference>
<feature type="region of interest" description="Phosphoribosyl-AMP cyclohydrolase" evidence="15">
    <location>
        <begin position="1"/>
        <end position="117"/>
    </location>
</feature>
<evidence type="ECO:0000256" key="10">
    <source>
        <dbReference type="ARBA" id="ARBA00022741"/>
    </source>
</evidence>
<comment type="similarity">
    <text evidence="7 15">In the N-terminal section; belongs to the PRA-CH family.</text>
</comment>
<dbReference type="RefSeq" id="WP_073154709.1">
    <property type="nucleotide sequence ID" value="NZ_FQVL01000005.1"/>
</dbReference>
<evidence type="ECO:0000259" key="16">
    <source>
        <dbReference type="Pfam" id="PF01502"/>
    </source>
</evidence>
<keyword evidence="12 15" id="KW-0067">ATP-binding</keyword>
<evidence type="ECO:0000256" key="11">
    <source>
        <dbReference type="ARBA" id="ARBA00022801"/>
    </source>
</evidence>
<dbReference type="InterPro" id="IPR038019">
    <property type="entry name" value="PRib_AMP_CycHydrolase_sf"/>
</dbReference>
<dbReference type="Gene3D" id="3.10.20.810">
    <property type="entry name" value="Phosphoribosyl-AMP cyclohydrolase"/>
    <property type="match status" value="1"/>
</dbReference>
<sequence length="208" mass="23436">MKVDLNPNEMKFDAKGLIPAIVQDAEQGDVLTLAYMNRESLERTIESGETWFYSRSRQELWHKGATSGNRQRVVSIQADCDQDAILVRVRPLGPACHTGSYSCFQSSSEQQVTQTTILQQLEALIAEREQERPEGAYTTYLFEQGLDKILKKVGEESSEVIIAAKNHSAHELSNEAADLLYHLLVLLRQQQLPLADVLSVLAERHQNK</sequence>
<keyword evidence="18" id="KW-1185">Reference proteome</keyword>
<reference evidence="17 18" key="1">
    <citation type="submission" date="2016-11" db="EMBL/GenBank/DDBJ databases">
        <authorList>
            <person name="Jaros S."/>
            <person name="Januszkiewicz K."/>
            <person name="Wedrychowicz H."/>
        </authorList>
    </citation>
    <scope>NUCLEOTIDE SEQUENCE [LARGE SCALE GENOMIC DNA]</scope>
    <source>
        <strain evidence="17 18">DSM 44666</strain>
    </source>
</reference>
<dbReference type="NCBIfam" id="NF000768">
    <property type="entry name" value="PRK00051.1"/>
    <property type="match status" value="1"/>
</dbReference>
<keyword evidence="9 15" id="KW-0028">Amino-acid biosynthesis</keyword>
<dbReference type="Pfam" id="PF01503">
    <property type="entry name" value="PRA-PH"/>
    <property type="match status" value="1"/>
</dbReference>
<evidence type="ECO:0000256" key="13">
    <source>
        <dbReference type="ARBA" id="ARBA00023102"/>
    </source>
</evidence>
<dbReference type="InterPro" id="IPR008179">
    <property type="entry name" value="HisE"/>
</dbReference>
<evidence type="ECO:0000313" key="17">
    <source>
        <dbReference type="EMBL" id="SHE94906.1"/>
    </source>
</evidence>
<dbReference type="InterPro" id="IPR021130">
    <property type="entry name" value="PRib-ATP_PPHydrolase-like"/>
</dbReference>
<dbReference type="PANTHER" id="PTHR42945:SF9">
    <property type="entry name" value="HISTIDINE BIOSYNTHESIS BIFUNCTIONAL PROTEIN HISIE"/>
    <property type="match status" value="1"/>
</dbReference>
<name>A0A1M4XNE4_9BACL</name>
<dbReference type="SUPFAM" id="SSF141734">
    <property type="entry name" value="HisI-like"/>
    <property type="match status" value="1"/>
</dbReference>
<gene>
    <name evidence="15" type="primary">hisI</name>
    <name evidence="15" type="synonym">hisIE</name>
    <name evidence="17" type="ORF">SAMN05444392_10588</name>
</gene>
<accession>A0A1M4XNE4</accession>
<evidence type="ECO:0000256" key="5">
    <source>
        <dbReference type="ARBA" id="ARBA00005204"/>
    </source>
</evidence>
<comment type="subcellular location">
    <subcellularLocation>
        <location evidence="3 15">Cytoplasm</location>
    </subcellularLocation>
</comment>
<dbReference type="EC" id="3.6.1.31" evidence="15"/>
<dbReference type="EC" id="3.5.4.19" evidence="15"/>
<evidence type="ECO:0000256" key="1">
    <source>
        <dbReference type="ARBA" id="ARBA00000024"/>
    </source>
</evidence>
<dbReference type="InterPro" id="IPR002496">
    <property type="entry name" value="PRib_AMP_CycHydrolase_dom"/>
</dbReference>
<dbReference type="UniPathway" id="UPA00031">
    <property type="reaction ID" value="UER00007"/>
</dbReference>
<dbReference type="GO" id="GO:0004636">
    <property type="term" value="F:phosphoribosyl-ATP diphosphatase activity"/>
    <property type="evidence" value="ECO:0007669"/>
    <property type="project" value="UniProtKB-UniRule"/>
</dbReference>
<dbReference type="InterPro" id="IPR023019">
    <property type="entry name" value="His_synth_HisIE"/>
</dbReference>
<evidence type="ECO:0000256" key="4">
    <source>
        <dbReference type="ARBA" id="ARBA00005169"/>
    </source>
</evidence>
<evidence type="ECO:0000256" key="8">
    <source>
        <dbReference type="ARBA" id="ARBA00022490"/>
    </source>
</evidence>
<feature type="domain" description="Phosphoribosyl-AMP cyclohydrolase" evidence="16">
    <location>
        <begin position="33"/>
        <end position="105"/>
    </location>
</feature>
<dbReference type="GO" id="GO:0004635">
    <property type="term" value="F:phosphoribosyl-AMP cyclohydrolase activity"/>
    <property type="evidence" value="ECO:0007669"/>
    <property type="project" value="UniProtKB-UniRule"/>
</dbReference>
<comment type="catalytic activity">
    <reaction evidence="2 15">
        <text>1-(5-phospho-beta-D-ribosyl)-ATP + H2O = 1-(5-phospho-beta-D-ribosyl)-5'-AMP + diphosphate + H(+)</text>
        <dbReference type="Rhea" id="RHEA:22828"/>
        <dbReference type="ChEBI" id="CHEBI:15377"/>
        <dbReference type="ChEBI" id="CHEBI:15378"/>
        <dbReference type="ChEBI" id="CHEBI:33019"/>
        <dbReference type="ChEBI" id="CHEBI:59457"/>
        <dbReference type="ChEBI" id="CHEBI:73183"/>
        <dbReference type="EC" id="3.6.1.31"/>
    </reaction>
</comment>
<evidence type="ECO:0000256" key="9">
    <source>
        <dbReference type="ARBA" id="ARBA00022605"/>
    </source>
</evidence>
<feature type="region of interest" description="Phosphoribosyl-ATP pyrophosphohydrolase" evidence="15">
    <location>
        <begin position="118"/>
        <end position="208"/>
    </location>
</feature>
<dbReference type="FunFam" id="3.10.20.810:FF:000001">
    <property type="entry name" value="Histidine biosynthesis bifunctional protein HisIE"/>
    <property type="match status" value="1"/>
</dbReference>
<evidence type="ECO:0000256" key="3">
    <source>
        <dbReference type="ARBA" id="ARBA00004496"/>
    </source>
</evidence>
<comment type="similarity">
    <text evidence="6 15">In the C-terminal section; belongs to the PRA-PH family.</text>
</comment>
<dbReference type="OrthoDB" id="9795769at2"/>
<evidence type="ECO:0000256" key="15">
    <source>
        <dbReference type="HAMAP-Rule" id="MF_01019"/>
    </source>
</evidence>
<evidence type="ECO:0000313" key="18">
    <source>
        <dbReference type="Proteomes" id="UP000184476"/>
    </source>
</evidence>
<dbReference type="HAMAP" id="MF_01019">
    <property type="entry name" value="HisIE"/>
    <property type="match status" value="1"/>
</dbReference>
<dbReference type="EMBL" id="FQVL01000005">
    <property type="protein sequence ID" value="SHE94906.1"/>
    <property type="molecule type" value="Genomic_DNA"/>
</dbReference>
<keyword evidence="8 15" id="KW-0963">Cytoplasm</keyword>
<proteinExistence type="inferred from homology"/>
<comment type="catalytic activity">
    <reaction evidence="1 15">
        <text>1-(5-phospho-beta-D-ribosyl)-5'-AMP + H2O = 1-(5-phospho-beta-D-ribosyl)-5-[(5-phospho-beta-D-ribosylamino)methylideneamino]imidazole-4-carboxamide</text>
        <dbReference type="Rhea" id="RHEA:20049"/>
        <dbReference type="ChEBI" id="CHEBI:15377"/>
        <dbReference type="ChEBI" id="CHEBI:58435"/>
        <dbReference type="ChEBI" id="CHEBI:59457"/>
        <dbReference type="EC" id="3.5.4.19"/>
    </reaction>
</comment>
<organism evidence="17 18">
    <name type="scientific">Seinonella peptonophila</name>
    <dbReference type="NCBI Taxonomy" id="112248"/>
    <lineage>
        <taxon>Bacteria</taxon>
        <taxon>Bacillati</taxon>
        <taxon>Bacillota</taxon>
        <taxon>Bacilli</taxon>
        <taxon>Bacillales</taxon>
        <taxon>Thermoactinomycetaceae</taxon>
        <taxon>Seinonella</taxon>
    </lineage>
</organism>
<evidence type="ECO:0000256" key="14">
    <source>
        <dbReference type="ARBA" id="ARBA00023268"/>
    </source>
</evidence>
<evidence type="ECO:0000256" key="6">
    <source>
        <dbReference type="ARBA" id="ARBA00007731"/>
    </source>
</evidence>
<comment type="pathway">
    <text evidence="4 15">Amino-acid biosynthesis; L-histidine biosynthesis; L-histidine from 5-phospho-alpha-D-ribose 1-diphosphate: step 3/9.</text>
</comment>
<dbReference type="HAMAP" id="MF_01021">
    <property type="entry name" value="HisI"/>
    <property type="match status" value="1"/>
</dbReference>
<keyword evidence="13 15" id="KW-0368">Histidine biosynthesis</keyword>
<evidence type="ECO:0000256" key="7">
    <source>
        <dbReference type="ARBA" id="ARBA00008299"/>
    </source>
</evidence>
<protein>
    <recommendedName>
        <fullName evidence="15">Histidine biosynthesis bifunctional protein HisIE</fullName>
    </recommendedName>
    <domain>
        <recommendedName>
            <fullName evidence="15">Phosphoribosyl-AMP cyclohydrolase</fullName>
            <shortName evidence="15">PRA-CH</shortName>
            <ecNumber evidence="15">3.5.4.19</ecNumber>
        </recommendedName>
    </domain>
    <domain>
        <recommendedName>
            <fullName evidence="15">Phosphoribosyl-ATP pyrophosphatase</fullName>
            <shortName evidence="15">PRA-PH</shortName>
            <ecNumber evidence="15">3.6.1.31</ecNumber>
        </recommendedName>
    </domain>
</protein>
<dbReference type="AlphaFoldDB" id="A0A1M4XNE4"/>